<dbReference type="Proteomes" id="UP001470023">
    <property type="component" value="Unassembled WGS sequence"/>
</dbReference>
<evidence type="ECO:0000313" key="2">
    <source>
        <dbReference type="Proteomes" id="UP001470023"/>
    </source>
</evidence>
<keyword evidence="2" id="KW-1185">Reference proteome</keyword>
<comment type="caution">
    <text evidence="1">The sequence shown here is derived from an EMBL/GenBank/DDBJ whole genome shotgun (WGS) entry which is preliminary data.</text>
</comment>
<accession>A0ABV1ULP8</accession>
<dbReference type="RefSeq" id="WP_352066020.1">
    <property type="nucleotide sequence ID" value="NZ_JBEPAZ010000085.1"/>
</dbReference>
<proteinExistence type="predicted"/>
<sequence>MDRDNTASVILRKRDLVKSGCVAVSTTFTDPDVRDMVAPTPKVVRAQGLSCVQGLSRTTTLWSSTN</sequence>
<reference evidence="1 2" key="1">
    <citation type="submission" date="2024-06" db="EMBL/GenBank/DDBJ databases">
        <title>The Natural Products Discovery Center: Release of the First 8490 Sequenced Strains for Exploring Actinobacteria Biosynthetic Diversity.</title>
        <authorList>
            <person name="Kalkreuter E."/>
            <person name="Kautsar S.A."/>
            <person name="Yang D."/>
            <person name="Bader C.D."/>
            <person name="Teijaro C.N."/>
            <person name="Fluegel L."/>
            <person name="Davis C.M."/>
            <person name="Simpson J.R."/>
            <person name="Lauterbach L."/>
            <person name="Steele A.D."/>
            <person name="Gui C."/>
            <person name="Meng S."/>
            <person name="Li G."/>
            <person name="Viehrig K."/>
            <person name="Ye F."/>
            <person name="Su P."/>
            <person name="Kiefer A.F."/>
            <person name="Nichols A."/>
            <person name="Cepeda A.J."/>
            <person name="Yan W."/>
            <person name="Fan B."/>
            <person name="Jiang Y."/>
            <person name="Adhikari A."/>
            <person name="Zheng C.-J."/>
            <person name="Schuster L."/>
            <person name="Cowan T.M."/>
            <person name="Smanski M.J."/>
            <person name="Chevrette M.G."/>
            <person name="De Carvalho L.P.S."/>
            <person name="Shen B."/>
        </authorList>
    </citation>
    <scope>NUCLEOTIDE SEQUENCE [LARGE SCALE GENOMIC DNA]</scope>
    <source>
        <strain evidence="1 2">NPDC001166</strain>
    </source>
</reference>
<protein>
    <submittedName>
        <fullName evidence="1">Uncharacterized protein</fullName>
    </submittedName>
</protein>
<dbReference type="EMBL" id="JBEPAZ010000085">
    <property type="protein sequence ID" value="MER6434121.1"/>
    <property type="molecule type" value="Genomic_DNA"/>
</dbReference>
<organism evidence="1 2">
    <name type="scientific">Streptomyces sp. 900105245</name>
    <dbReference type="NCBI Taxonomy" id="3154379"/>
    <lineage>
        <taxon>Bacteria</taxon>
        <taxon>Bacillati</taxon>
        <taxon>Actinomycetota</taxon>
        <taxon>Actinomycetes</taxon>
        <taxon>Kitasatosporales</taxon>
        <taxon>Streptomycetaceae</taxon>
        <taxon>Streptomyces</taxon>
    </lineage>
</organism>
<name>A0ABV1ULP8_9ACTN</name>
<gene>
    <name evidence="1" type="ORF">ABT272_41555</name>
</gene>
<evidence type="ECO:0000313" key="1">
    <source>
        <dbReference type="EMBL" id="MER6434121.1"/>
    </source>
</evidence>